<dbReference type="AlphaFoldDB" id="A0A2T5MGV7"/>
<dbReference type="EMBL" id="QANS01000003">
    <property type="protein sequence ID" value="PTU31814.1"/>
    <property type="molecule type" value="Genomic_DNA"/>
</dbReference>
<dbReference type="OrthoDB" id="191189at2"/>
<dbReference type="Proteomes" id="UP000244248">
    <property type="component" value="Unassembled WGS sequence"/>
</dbReference>
<comment type="caution">
    <text evidence="1">The sequence shown here is derived from an EMBL/GenBank/DDBJ whole genome shotgun (WGS) entry which is preliminary data.</text>
</comment>
<dbReference type="Gene3D" id="3.30.530.20">
    <property type="match status" value="1"/>
</dbReference>
<evidence type="ECO:0000313" key="1">
    <source>
        <dbReference type="EMBL" id="PTU31814.1"/>
    </source>
</evidence>
<accession>A0A2T5MGV7</accession>
<dbReference type="CDD" id="cd07822">
    <property type="entry name" value="SRPBCC_4"/>
    <property type="match status" value="1"/>
</dbReference>
<keyword evidence="2" id="KW-1185">Reference proteome</keyword>
<reference evidence="1 2" key="1">
    <citation type="submission" date="2018-04" db="EMBL/GenBank/DDBJ databases">
        <title>Novel species isolated from glacier.</title>
        <authorList>
            <person name="Liu Q."/>
            <person name="Xin Y.-H."/>
        </authorList>
    </citation>
    <scope>NUCLEOTIDE SEQUENCE [LARGE SCALE GENOMIC DNA]</scope>
    <source>
        <strain evidence="1 2">GT1R17</strain>
    </source>
</reference>
<proteinExistence type="predicted"/>
<dbReference type="Pfam" id="PF10604">
    <property type="entry name" value="Polyketide_cyc2"/>
    <property type="match status" value="1"/>
</dbReference>
<gene>
    <name evidence="1" type="ORF">CJD38_09790</name>
</gene>
<dbReference type="SUPFAM" id="SSF55961">
    <property type="entry name" value="Bet v1-like"/>
    <property type="match status" value="1"/>
</dbReference>
<evidence type="ECO:0000313" key="2">
    <source>
        <dbReference type="Proteomes" id="UP000244248"/>
    </source>
</evidence>
<dbReference type="InterPro" id="IPR019587">
    <property type="entry name" value="Polyketide_cyclase/dehydratase"/>
</dbReference>
<organism evidence="1 2">
    <name type="scientific">Stenotrophobium rhamnosiphilum</name>
    <dbReference type="NCBI Taxonomy" id="2029166"/>
    <lineage>
        <taxon>Bacteria</taxon>
        <taxon>Pseudomonadati</taxon>
        <taxon>Pseudomonadota</taxon>
        <taxon>Gammaproteobacteria</taxon>
        <taxon>Nevskiales</taxon>
        <taxon>Nevskiaceae</taxon>
        <taxon>Stenotrophobium</taxon>
    </lineage>
</organism>
<protein>
    <submittedName>
        <fullName evidence="1">Polyketide cyclase</fullName>
    </submittedName>
</protein>
<dbReference type="InterPro" id="IPR023393">
    <property type="entry name" value="START-like_dom_sf"/>
</dbReference>
<sequence length="148" mass="16845">MFVIEKIVEINASPEQVWKVITDLKSYPEWNPFMRECSTTFKPGAPIDMKVALFSKPQPQQEIVKEYIEGKLFSYTMKPVGGGTVLSSFRSHEVEAFPNGRTRYRSYFYLKGWLSPLVRTLLGSRLEKGFAGMTKGIQERAEKLAAQG</sequence>
<name>A0A2T5MGV7_9GAMM</name>